<gene>
    <name evidence="4" type="ORF">QWY20_13970</name>
</gene>
<name>A0ABU7J7N1_9GAMM</name>
<feature type="repeat" description="TPR" evidence="1">
    <location>
        <begin position="233"/>
        <end position="266"/>
    </location>
</feature>
<reference evidence="4 5" key="1">
    <citation type="submission" date="2023-07" db="EMBL/GenBank/DDBJ databases">
        <title>Alkalimonas sp., MEB108 novel, alkaliphilic bacterium isolated from Lonar Lake, India.</title>
        <authorList>
            <person name="Joshi A."/>
            <person name="Thite S."/>
        </authorList>
    </citation>
    <scope>NUCLEOTIDE SEQUENCE [LARGE SCALE GENOMIC DNA]</scope>
    <source>
        <strain evidence="4 5">MEB108</strain>
    </source>
</reference>
<sequence>MSAWRSQRCMLLVAMMLVSTACSHSGRLYQYQQLPATELAYIELTDTPFYPQLRYQCGPAALATVLQVSGVETAHPDQLAEQVYLPERQGSLQAELLAASRRAERIPYVLAPQLTDLLAELAAGHPVLVLQNLGLARWPRWHYAVVIGFDPKRQQLLLRSGSRYRQSMSLRQFERSWQLANYWAMVVPASGQLPATAEPLRYLQAVAAVEQQQRWSLAAEGYVVAERRWPEQATSAFGLGNIAYQQHDFAAAKAHYYRATELAPGEAAYYFNLSWALLRLGQVDEALRVAALTAQLAPEHPRYGKAIQLLEQAID</sequence>
<keyword evidence="5" id="KW-1185">Reference proteome</keyword>
<dbReference type="CDD" id="cd02549">
    <property type="entry name" value="Peptidase_C39A"/>
    <property type="match status" value="1"/>
</dbReference>
<dbReference type="Gene3D" id="3.90.70.10">
    <property type="entry name" value="Cysteine proteinases"/>
    <property type="match status" value="1"/>
</dbReference>
<keyword evidence="1" id="KW-0802">TPR repeat</keyword>
<dbReference type="EMBL" id="JAUHLI010000014">
    <property type="protein sequence ID" value="MEE2002561.1"/>
    <property type="molecule type" value="Genomic_DNA"/>
</dbReference>
<dbReference type="NCBIfam" id="NF033920">
    <property type="entry name" value="C39_PA2778_fam"/>
    <property type="match status" value="1"/>
</dbReference>
<feature type="domain" description="Peptidase C39-like" evidence="3">
    <location>
        <begin position="46"/>
        <end position="157"/>
    </location>
</feature>
<evidence type="ECO:0000256" key="2">
    <source>
        <dbReference type="SAM" id="SignalP"/>
    </source>
</evidence>
<dbReference type="SMART" id="SM00028">
    <property type="entry name" value="TPR"/>
    <property type="match status" value="2"/>
</dbReference>
<evidence type="ECO:0000259" key="3">
    <source>
        <dbReference type="Pfam" id="PF13529"/>
    </source>
</evidence>
<dbReference type="Proteomes" id="UP001336314">
    <property type="component" value="Unassembled WGS sequence"/>
</dbReference>
<dbReference type="InterPro" id="IPR011990">
    <property type="entry name" value="TPR-like_helical_dom_sf"/>
</dbReference>
<evidence type="ECO:0000313" key="4">
    <source>
        <dbReference type="EMBL" id="MEE2002561.1"/>
    </source>
</evidence>
<dbReference type="PROSITE" id="PS50005">
    <property type="entry name" value="TPR"/>
    <property type="match status" value="1"/>
</dbReference>
<evidence type="ECO:0000256" key="1">
    <source>
        <dbReference type="PROSITE-ProRule" id="PRU00339"/>
    </source>
</evidence>
<dbReference type="SUPFAM" id="SSF48452">
    <property type="entry name" value="TPR-like"/>
    <property type="match status" value="1"/>
</dbReference>
<comment type="caution">
    <text evidence="4">The sequence shown here is derived from an EMBL/GenBank/DDBJ whole genome shotgun (WGS) entry which is preliminary data.</text>
</comment>
<dbReference type="PROSITE" id="PS51257">
    <property type="entry name" value="PROKAR_LIPOPROTEIN"/>
    <property type="match status" value="1"/>
</dbReference>
<dbReference type="InterPro" id="IPR039563">
    <property type="entry name" value="Peptidase_C39_single_dom"/>
</dbReference>
<evidence type="ECO:0000313" key="5">
    <source>
        <dbReference type="Proteomes" id="UP001336314"/>
    </source>
</evidence>
<protein>
    <submittedName>
        <fullName evidence="4">PA2778 family cysteine peptidase</fullName>
    </submittedName>
</protein>
<organism evidence="4 5">
    <name type="scientific">Alkalimonas cellulosilytica</name>
    <dbReference type="NCBI Taxonomy" id="3058395"/>
    <lineage>
        <taxon>Bacteria</taxon>
        <taxon>Pseudomonadati</taxon>
        <taxon>Pseudomonadota</taxon>
        <taxon>Gammaproteobacteria</taxon>
        <taxon>Alkalimonas</taxon>
    </lineage>
</organism>
<dbReference type="Gene3D" id="1.25.40.10">
    <property type="entry name" value="Tetratricopeptide repeat domain"/>
    <property type="match status" value="1"/>
</dbReference>
<dbReference type="Pfam" id="PF14559">
    <property type="entry name" value="TPR_19"/>
    <property type="match status" value="1"/>
</dbReference>
<dbReference type="Pfam" id="PF13529">
    <property type="entry name" value="Peptidase_C39_2"/>
    <property type="match status" value="1"/>
</dbReference>
<proteinExistence type="predicted"/>
<feature type="signal peptide" evidence="2">
    <location>
        <begin position="1"/>
        <end position="21"/>
    </location>
</feature>
<dbReference type="InterPro" id="IPR019734">
    <property type="entry name" value="TPR_rpt"/>
</dbReference>
<keyword evidence="2" id="KW-0732">Signal</keyword>
<dbReference type="RefSeq" id="WP_330129627.1">
    <property type="nucleotide sequence ID" value="NZ_JAUHLI010000014.1"/>
</dbReference>
<dbReference type="InterPro" id="IPR039564">
    <property type="entry name" value="Peptidase_C39-like"/>
</dbReference>
<feature type="chain" id="PRO_5046906117" evidence="2">
    <location>
        <begin position="22"/>
        <end position="315"/>
    </location>
</feature>
<accession>A0ABU7J7N1</accession>